<feature type="binding site" evidence="13">
    <location>
        <position position="266"/>
    </location>
    <ligand>
        <name>substrate</name>
    </ligand>
</feature>
<evidence type="ECO:0000256" key="13">
    <source>
        <dbReference type="PIRSR" id="PIRSR025648-1"/>
    </source>
</evidence>
<feature type="binding site" evidence="13">
    <location>
        <begin position="109"/>
        <end position="111"/>
    </location>
    <ligand>
        <name>NADP(+)</name>
        <dbReference type="ChEBI" id="CHEBI:58349"/>
    </ligand>
</feature>
<keyword evidence="6 12" id="KW-0028">Amino-acid biosynthesis</keyword>
<feature type="domain" description="Meso-diaminopimelate D-dehydrogenase C-terminal" evidence="14">
    <location>
        <begin position="139"/>
        <end position="291"/>
    </location>
</feature>
<accession>A0A7V3VUL0</accession>
<evidence type="ECO:0000256" key="2">
    <source>
        <dbReference type="ARBA" id="ARBA00007442"/>
    </source>
</evidence>
<feature type="binding site" evidence="13">
    <location>
        <begin position="67"/>
        <end position="70"/>
    </location>
    <ligand>
        <name>NADP(+)</name>
        <dbReference type="ChEBI" id="CHEBI:58349"/>
    </ligand>
</feature>
<dbReference type="InterPro" id="IPR010190">
    <property type="entry name" value="Diaminopimelate_DH_Ddh"/>
</dbReference>
<organism evidence="15">
    <name type="scientific">candidate division WOR-3 bacterium</name>
    <dbReference type="NCBI Taxonomy" id="2052148"/>
    <lineage>
        <taxon>Bacteria</taxon>
        <taxon>Bacteria division WOR-3</taxon>
    </lineage>
</organism>
<name>A0A7V3VUL0_UNCW3</name>
<keyword evidence="9 12" id="KW-0560">Oxidoreductase</keyword>
<dbReference type="SUPFAM" id="SSF51735">
    <property type="entry name" value="NAD(P)-binding Rossmann-fold domains"/>
    <property type="match status" value="1"/>
</dbReference>
<dbReference type="GO" id="GO:0047850">
    <property type="term" value="F:diaminopimelate dehydrogenase activity"/>
    <property type="evidence" value="ECO:0007669"/>
    <property type="project" value="UniProtKB-UniRule"/>
</dbReference>
<comment type="subunit">
    <text evidence="3 12">Homodimer.</text>
</comment>
<comment type="function">
    <text evidence="12">Catalyzes the reversible NADPH-dependent reductive amination of L-2-amino-6-oxopimelate, the acyclic form of L-tetrahydrodipicolinate, to generate the meso compound, D,L-2,6-diaminopimelate.</text>
</comment>
<keyword evidence="13" id="KW-0547">Nucleotide-binding</keyword>
<comment type="pathway">
    <text evidence="1 12">Amino-acid biosynthesis; L-lysine biosynthesis via DAP pathway; DL-2,6-diaminopimelate from (S)-tetrahydrodipicolinate: step 1/1.</text>
</comment>
<dbReference type="Pfam" id="PF16654">
    <property type="entry name" value="DAPDH_C"/>
    <property type="match status" value="1"/>
</dbReference>
<dbReference type="NCBIfam" id="TIGR01921">
    <property type="entry name" value="DAP-DH"/>
    <property type="match status" value="1"/>
</dbReference>
<dbReference type="SUPFAM" id="SSF55347">
    <property type="entry name" value="Glyceraldehyde-3-phosphate dehydrogenase-like, C-terminal domain"/>
    <property type="match status" value="1"/>
</dbReference>
<protein>
    <recommendedName>
        <fullName evidence="5 12">Meso-diaminopimelate D-dehydrogenase</fullName>
        <shortName evidence="12">DAPDH</shortName>
        <shortName evidence="12">Meso-DAP dehydrogenase</shortName>
        <ecNumber evidence="4 12">1.4.1.16</ecNumber>
    </recommendedName>
</protein>
<dbReference type="UniPathway" id="UPA00034">
    <property type="reaction ID" value="UER00026"/>
</dbReference>
<dbReference type="GO" id="GO:0009089">
    <property type="term" value="P:lysine biosynthetic process via diaminopimelate"/>
    <property type="evidence" value="ECO:0007669"/>
    <property type="project" value="UniProtKB-UniRule"/>
</dbReference>
<gene>
    <name evidence="15" type="ORF">ENX68_05305</name>
</gene>
<evidence type="ECO:0000256" key="1">
    <source>
        <dbReference type="ARBA" id="ARBA00004896"/>
    </source>
</evidence>
<dbReference type="GO" id="GO:0019877">
    <property type="term" value="P:diaminopimelate biosynthetic process"/>
    <property type="evidence" value="ECO:0007669"/>
    <property type="project" value="UniProtKB-UniRule"/>
</dbReference>
<dbReference type="PIRSF" id="PIRSF025648">
    <property type="entry name" value="DDH"/>
    <property type="match status" value="1"/>
</dbReference>
<dbReference type="AlphaFoldDB" id="A0A7V3VUL0"/>
<proteinExistence type="inferred from homology"/>
<reference evidence="15" key="1">
    <citation type="journal article" date="2020" name="mSystems">
        <title>Genome- and Community-Level Interaction Insights into Carbon Utilization and Element Cycling Functions of Hydrothermarchaeota in Hydrothermal Sediment.</title>
        <authorList>
            <person name="Zhou Z."/>
            <person name="Liu Y."/>
            <person name="Xu W."/>
            <person name="Pan J."/>
            <person name="Luo Z.H."/>
            <person name="Li M."/>
        </authorList>
    </citation>
    <scope>NUCLEOTIDE SEQUENCE [LARGE SCALE GENOMIC DNA]</scope>
    <source>
        <strain evidence="15">SpSt-961</strain>
    </source>
</reference>
<evidence type="ECO:0000256" key="7">
    <source>
        <dbReference type="ARBA" id="ARBA00022857"/>
    </source>
</evidence>
<comment type="caution">
    <text evidence="15">The sequence shown here is derived from an EMBL/GenBank/DDBJ whole genome shotgun (WGS) entry which is preliminary data.</text>
</comment>
<feature type="binding site" evidence="13">
    <location>
        <begin position="36"/>
        <end position="38"/>
    </location>
    <ligand>
        <name>NADP(+)</name>
        <dbReference type="ChEBI" id="CHEBI:58349"/>
    </ligand>
</feature>
<evidence type="ECO:0000256" key="12">
    <source>
        <dbReference type="PIRNR" id="PIRNR025648"/>
    </source>
</evidence>
<evidence type="ECO:0000256" key="4">
    <source>
        <dbReference type="ARBA" id="ARBA00012080"/>
    </source>
</evidence>
<evidence type="ECO:0000256" key="3">
    <source>
        <dbReference type="ARBA" id="ARBA00011738"/>
    </source>
</evidence>
<feature type="binding site" evidence="13">
    <location>
        <begin position="12"/>
        <end position="15"/>
    </location>
    <ligand>
        <name>NADP(+)</name>
        <dbReference type="ChEBI" id="CHEBI:58349"/>
    </ligand>
</feature>
<keyword evidence="8 12" id="KW-0220">Diaminopimelate biosynthesis</keyword>
<keyword evidence="10 12" id="KW-0457">Lysine biosynthesis</keyword>
<comment type="similarity">
    <text evidence="2 12">Belongs to the diaminopimelate dehydrogenase family.</text>
</comment>
<evidence type="ECO:0000256" key="11">
    <source>
        <dbReference type="ARBA" id="ARBA00052023"/>
    </source>
</evidence>
<evidence type="ECO:0000259" key="14">
    <source>
        <dbReference type="Pfam" id="PF16654"/>
    </source>
</evidence>
<sequence>MNNKIKVAIIGYGNLGKGVKKAIGINKDMELVEIITRRPAAVKKVVNDVPVFSFEDFEVLADVAILCGGSKEDIFGTSDNKDSDSLRIPDPYSRGQGLYFAQFFNTVDSFDTHRRIPDYYQQMNKVSAINRHTAIIAGGWDPGIFSLERVMAEAFFPDSTVYTFWGPGISQGHSDAVRQVPGVLDARSYTIPIKKVLDLVRKGKAGKLRPEMMHKRVVYVVVHKDADKKEIEKKIKEMPNYFAEYDTKVIFISQKDLKKEHSKFPHSGSVILNGKTGHDNRAFIEYHCVWDSNPEATANILVACARACYRLNKEKKYGAFTMLDIPPAYYSIHTHSELLEQYM</sequence>
<dbReference type="EC" id="1.4.1.16" evidence="4 12"/>
<dbReference type="EMBL" id="DTOZ01000141">
    <property type="protein sequence ID" value="HGE78399.1"/>
    <property type="molecule type" value="Genomic_DNA"/>
</dbReference>
<feature type="binding site" evidence="13">
    <location>
        <position position="216"/>
    </location>
    <ligand>
        <name>substrate</name>
    </ligand>
</feature>
<evidence type="ECO:0000313" key="15">
    <source>
        <dbReference type="EMBL" id="HGE78399.1"/>
    </source>
</evidence>
<evidence type="ECO:0000256" key="10">
    <source>
        <dbReference type="ARBA" id="ARBA00023154"/>
    </source>
</evidence>
<dbReference type="CDD" id="cd02270">
    <property type="entry name" value="meso-DAPDH_N"/>
    <property type="match status" value="1"/>
</dbReference>
<dbReference type="InterPro" id="IPR036291">
    <property type="entry name" value="NAD(P)-bd_dom_sf"/>
</dbReference>
<feature type="binding site" evidence="13">
    <location>
        <position position="165"/>
    </location>
    <ligand>
        <name>substrate</name>
    </ligand>
</feature>
<dbReference type="GO" id="GO:0000166">
    <property type="term" value="F:nucleotide binding"/>
    <property type="evidence" value="ECO:0007669"/>
    <property type="project" value="UniProtKB-KW"/>
</dbReference>
<keyword evidence="7 12" id="KW-0521">NADP</keyword>
<dbReference type="InterPro" id="IPR032094">
    <property type="entry name" value="Meso-DAP_DH_C"/>
</dbReference>
<evidence type="ECO:0000256" key="9">
    <source>
        <dbReference type="ARBA" id="ARBA00023002"/>
    </source>
</evidence>
<evidence type="ECO:0000256" key="8">
    <source>
        <dbReference type="ARBA" id="ARBA00022915"/>
    </source>
</evidence>
<evidence type="ECO:0000256" key="5">
    <source>
        <dbReference type="ARBA" id="ARBA00021654"/>
    </source>
</evidence>
<dbReference type="Gene3D" id="3.40.50.720">
    <property type="entry name" value="NAD(P)-binding Rossmann-like Domain"/>
    <property type="match status" value="1"/>
</dbReference>
<evidence type="ECO:0000256" key="6">
    <source>
        <dbReference type="ARBA" id="ARBA00022605"/>
    </source>
</evidence>
<dbReference type="Gene3D" id="3.30.360.10">
    <property type="entry name" value="Dihydrodipicolinate Reductase, domain 2"/>
    <property type="match status" value="1"/>
</dbReference>
<comment type="catalytic activity">
    <reaction evidence="11 12">
        <text>meso-2,6-diaminopimelate + NADP(+) + H2O = (S)-2-amino-6-oxoheptanedioate + NH4(+) + NADPH + H(+)</text>
        <dbReference type="Rhea" id="RHEA:13561"/>
        <dbReference type="ChEBI" id="CHEBI:15377"/>
        <dbReference type="ChEBI" id="CHEBI:15378"/>
        <dbReference type="ChEBI" id="CHEBI:28938"/>
        <dbReference type="ChEBI" id="CHEBI:57783"/>
        <dbReference type="ChEBI" id="CHEBI:57791"/>
        <dbReference type="ChEBI" id="CHEBI:58349"/>
        <dbReference type="ChEBI" id="CHEBI:58556"/>
        <dbReference type="EC" id="1.4.1.16"/>
    </reaction>
</comment>
<feature type="binding site" evidence="13">
    <location>
        <position position="293"/>
    </location>
    <ligand>
        <name>substrate</name>
    </ligand>
</feature>
<feature type="binding site" evidence="13">
    <location>
        <position position="190"/>
    </location>
    <ligand>
        <name>substrate</name>
    </ligand>
</feature>